<organism evidence="3 4">
    <name type="scientific">Pedobacter petrophilus</name>
    <dbReference type="NCBI Taxonomy" id="1908241"/>
    <lineage>
        <taxon>Bacteria</taxon>
        <taxon>Pseudomonadati</taxon>
        <taxon>Bacteroidota</taxon>
        <taxon>Sphingobacteriia</taxon>
        <taxon>Sphingobacteriales</taxon>
        <taxon>Sphingobacteriaceae</taxon>
        <taxon>Pedobacter</taxon>
    </lineage>
</organism>
<gene>
    <name evidence="3" type="ORF">GJU39_15015</name>
</gene>
<reference evidence="3 4" key="1">
    <citation type="submission" date="2019-11" db="EMBL/GenBank/DDBJ databases">
        <title>Pedobacter petrophilus genome.</title>
        <authorList>
            <person name="Feldbauer M.J."/>
            <person name="Newman J.D."/>
        </authorList>
    </citation>
    <scope>NUCLEOTIDE SEQUENCE [LARGE SCALE GENOMIC DNA]</scope>
    <source>
        <strain evidence="3 4">LMG 29686</strain>
    </source>
</reference>
<proteinExistence type="predicted"/>
<dbReference type="OrthoDB" id="2327485at2"/>
<dbReference type="GO" id="GO:0004175">
    <property type="term" value="F:endopeptidase activity"/>
    <property type="evidence" value="ECO:0007669"/>
    <property type="project" value="TreeGrafter"/>
</dbReference>
<dbReference type="RefSeq" id="WP_154281777.1">
    <property type="nucleotide sequence ID" value="NZ_JBHUJQ010000001.1"/>
</dbReference>
<evidence type="ECO:0000313" key="4">
    <source>
        <dbReference type="Proteomes" id="UP000487757"/>
    </source>
</evidence>
<keyword evidence="1" id="KW-0732">Signal</keyword>
<name>A0A7K0G338_9SPHI</name>
<feature type="chain" id="PRO_5029811882" description="Tail specific protease domain-containing protein" evidence="1">
    <location>
        <begin position="19"/>
        <end position="466"/>
    </location>
</feature>
<dbReference type="GO" id="GO:0030288">
    <property type="term" value="C:outer membrane-bounded periplasmic space"/>
    <property type="evidence" value="ECO:0007669"/>
    <property type="project" value="TreeGrafter"/>
</dbReference>
<dbReference type="GO" id="GO:0006508">
    <property type="term" value="P:proteolysis"/>
    <property type="evidence" value="ECO:0007669"/>
    <property type="project" value="InterPro"/>
</dbReference>
<evidence type="ECO:0000313" key="3">
    <source>
        <dbReference type="EMBL" id="MRX77396.1"/>
    </source>
</evidence>
<dbReference type="Proteomes" id="UP000487757">
    <property type="component" value="Unassembled WGS sequence"/>
</dbReference>
<dbReference type="Pfam" id="PF03572">
    <property type="entry name" value="Peptidase_S41"/>
    <property type="match status" value="1"/>
</dbReference>
<dbReference type="GO" id="GO:0008236">
    <property type="term" value="F:serine-type peptidase activity"/>
    <property type="evidence" value="ECO:0007669"/>
    <property type="project" value="InterPro"/>
</dbReference>
<evidence type="ECO:0000259" key="2">
    <source>
        <dbReference type="Pfam" id="PF03572"/>
    </source>
</evidence>
<comment type="caution">
    <text evidence="3">The sequence shown here is derived from an EMBL/GenBank/DDBJ whole genome shotgun (WGS) entry which is preliminary data.</text>
</comment>
<dbReference type="PANTHER" id="PTHR32060:SF30">
    <property type="entry name" value="CARBOXY-TERMINAL PROCESSING PROTEASE CTPA"/>
    <property type="match status" value="1"/>
</dbReference>
<dbReference type="InterPro" id="IPR029045">
    <property type="entry name" value="ClpP/crotonase-like_dom_sf"/>
</dbReference>
<dbReference type="Gene3D" id="3.90.226.10">
    <property type="entry name" value="2-enoyl-CoA Hydratase, Chain A, domain 1"/>
    <property type="match status" value="1"/>
</dbReference>
<evidence type="ECO:0000256" key="1">
    <source>
        <dbReference type="SAM" id="SignalP"/>
    </source>
</evidence>
<dbReference type="PANTHER" id="PTHR32060">
    <property type="entry name" value="TAIL-SPECIFIC PROTEASE"/>
    <property type="match status" value="1"/>
</dbReference>
<accession>A0A7K0G338</accession>
<sequence length="466" mass="53059">MKYLFLIVGVFFTIKASAQNCNCGDNFKYLTDRISKNYVGYADKVTPSNSQKFAKFTDSLQQVANKANPYKCIGICREWLDFFKDQHIEFGMDFNELNSGTVRSFFSNEEKTTWTDSSFKSYLVKNKATLDPVEGIWSYGIYEVGIVKDIKPDQFMAFVLKADSVRWMPQQVKFRLMKNGNQYEPVYFSGGDHSEQYPTLIKDADTLNFGMFGKWIKEEKKIQTSKSTAPDLVASFKVLDDTTALLTLPSFNSKYKLVIDSLITHNKNNLSHTKHLIVDVRDNPGGSTHCFEKLIPYLYTDPIHIDGALVLATADNIRDCYERNFPYASAASKRTIKRNNKKLWAHEGELYQLYKSNTIKQSKILKNPSQISILMNGNTASSGELFILRAEQSKKVTLFGQNTAGCADYGEIVMMHPLCKVYILIYPVAKSLLSIKRPLDNIGITPQVKIPANVTNWIDFVKNYKK</sequence>
<dbReference type="EMBL" id="WKKH01000024">
    <property type="protein sequence ID" value="MRX77396.1"/>
    <property type="molecule type" value="Genomic_DNA"/>
</dbReference>
<dbReference type="GO" id="GO:0007165">
    <property type="term" value="P:signal transduction"/>
    <property type="evidence" value="ECO:0007669"/>
    <property type="project" value="TreeGrafter"/>
</dbReference>
<dbReference type="AlphaFoldDB" id="A0A7K0G338"/>
<dbReference type="InterPro" id="IPR005151">
    <property type="entry name" value="Tail-specific_protease"/>
</dbReference>
<feature type="signal peptide" evidence="1">
    <location>
        <begin position="1"/>
        <end position="18"/>
    </location>
</feature>
<dbReference type="SUPFAM" id="SSF52096">
    <property type="entry name" value="ClpP/crotonase"/>
    <property type="match status" value="1"/>
</dbReference>
<keyword evidence="4" id="KW-1185">Reference proteome</keyword>
<protein>
    <recommendedName>
        <fullName evidence="2">Tail specific protease domain-containing protein</fullName>
    </recommendedName>
</protein>
<feature type="domain" description="Tail specific protease" evidence="2">
    <location>
        <begin position="243"/>
        <end position="450"/>
    </location>
</feature>